<dbReference type="Proteomes" id="UP000016721">
    <property type="component" value="Unassembled WGS sequence"/>
</dbReference>
<dbReference type="eggNOG" id="ENOG502ZC5V">
    <property type="taxonomic scope" value="Bacteria"/>
</dbReference>
<keyword evidence="3" id="KW-1185">Reference proteome</keyword>
<dbReference type="PATRIC" id="fig|1294142.3.peg.2735"/>
<sequence length="596" mass="68563">MGFTLKKTKFFKWVKKNKIISIIIAAIILITSGVTILNSIPRKFQLEYTIGPKDIDNKILNVNVRITPVGMFKPKQFVLVKGNMNVDNESCLDNEKNKVNFGGENGIVVIDELKSGSKYIDYNYDVEIARLGKHGYNSQVYREMLSYEGEAVLAMPLAAIDGNNEKADIVDNIKIQNMVPDVWDSIIPFPSEGSMAVTEVKNPSWIDLHEIRKSSYTFGDFKEDKHLTDEGGYTVYVDPKAEKFYTEEAKEGLESLFDYYSKIFKHKLNNYSVVILRTEGEKNGYIIGGSSSINMASTFNPENSRDWQLMGHRLFHAFFESTVSLEKFNKAPILNFYEGLATYYENMSMMSLSQSLRDRLNIYPDNEFGNLFERYTYMKLKSPEYLNFALSDEASISASPGRLEFLHYTQAPLVVKYMEETIAKNTSNEDNILNYILENKDEESLSMDSIAKVLMGEDSKDFINKYVKGYEIVPLWDLAKTSGGDNRDVINSLNEYEYLLYTWFSQENELYKNDNLSTDNLVEIAEEADREGARFASEDLEKQIKDMSPTMYNLLKEYALRVKVCSLELGSPYLREQLLSNRENTEKWNEFLRTIK</sequence>
<keyword evidence="1" id="KW-1133">Transmembrane helix</keyword>
<gene>
    <name evidence="2" type="ORF">CINTURNW_2641</name>
</gene>
<evidence type="ECO:0000256" key="1">
    <source>
        <dbReference type="SAM" id="Phobius"/>
    </source>
</evidence>
<dbReference type="RefSeq" id="WP_021802628.1">
    <property type="nucleotide sequence ID" value="NZ_KI273145.1"/>
</dbReference>
<accession>U2PUY0</accession>
<evidence type="ECO:0000313" key="2">
    <source>
        <dbReference type="EMBL" id="ERK30250.1"/>
    </source>
</evidence>
<organism evidence="2 3">
    <name type="scientific">Clostridium intestinale URNW</name>
    <dbReference type="NCBI Taxonomy" id="1294142"/>
    <lineage>
        <taxon>Bacteria</taxon>
        <taxon>Bacillati</taxon>
        <taxon>Bacillota</taxon>
        <taxon>Clostridia</taxon>
        <taxon>Eubacteriales</taxon>
        <taxon>Clostridiaceae</taxon>
        <taxon>Clostridium</taxon>
    </lineage>
</organism>
<evidence type="ECO:0008006" key="4">
    <source>
        <dbReference type="Google" id="ProtNLM"/>
    </source>
</evidence>
<evidence type="ECO:0000313" key="3">
    <source>
        <dbReference type="Proteomes" id="UP000016721"/>
    </source>
</evidence>
<dbReference type="AlphaFoldDB" id="U2PUY0"/>
<reference evidence="2 3" key="1">
    <citation type="journal article" date="2013" name="Genome Announc.">
        <title>Draft Genome Sequence of the Hydrogen- and Ethanol-Producing Bacterium Clostridium intestinale Strain URNW.</title>
        <authorList>
            <person name="Lal S."/>
            <person name="Ramachandran U."/>
            <person name="Zhang X."/>
            <person name="Sparling R."/>
            <person name="Levin D.B."/>
        </authorList>
    </citation>
    <scope>NUCLEOTIDE SEQUENCE [LARGE SCALE GENOMIC DNA]</scope>
    <source>
        <strain evidence="2 3">URNW</strain>
    </source>
</reference>
<keyword evidence="1" id="KW-0812">Transmembrane</keyword>
<name>U2PUY0_9CLOT</name>
<proteinExistence type="predicted"/>
<keyword evidence="1" id="KW-0472">Membrane</keyword>
<feature type="transmembrane region" description="Helical" evidence="1">
    <location>
        <begin position="20"/>
        <end position="40"/>
    </location>
</feature>
<dbReference type="InterPro" id="IPR027268">
    <property type="entry name" value="Peptidase_M4/M1_CTD_sf"/>
</dbReference>
<dbReference type="STRING" id="1294142.CINTURNW_2641"/>
<dbReference type="Gene3D" id="1.10.390.10">
    <property type="entry name" value="Neutral Protease Domain 2"/>
    <property type="match status" value="1"/>
</dbReference>
<protein>
    <recommendedName>
        <fullName evidence="4">Peptidase M1 membrane alanine aminopeptidase domain-containing protein</fullName>
    </recommendedName>
</protein>
<dbReference type="EMBL" id="APJA01000012">
    <property type="protein sequence ID" value="ERK30250.1"/>
    <property type="molecule type" value="Genomic_DNA"/>
</dbReference>
<dbReference type="HOGENOM" id="CLU_534961_0_0_9"/>
<dbReference type="OrthoDB" id="1938464at2"/>
<comment type="caution">
    <text evidence="2">The sequence shown here is derived from an EMBL/GenBank/DDBJ whole genome shotgun (WGS) entry which is preliminary data.</text>
</comment>